<proteinExistence type="predicted"/>
<dbReference type="AlphaFoldDB" id="A0A484GNU6"/>
<name>A0A484GNU6_SOUCH</name>
<dbReference type="Proteomes" id="UP000295264">
    <property type="component" value="Unassembled WGS sequence"/>
</dbReference>
<accession>A0A484GNU6</accession>
<comment type="caution">
    <text evidence="1">The sequence shown here is derived from an EMBL/GenBank/DDBJ whole genome shotgun (WGS) entry which is preliminary data.</text>
</comment>
<dbReference type="EMBL" id="QWLN02005722">
    <property type="protein sequence ID" value="TEA37178.1"/>
    <property type="molecule type" value="Genomic_DNA"/>
</dbReference>
<protein>
    <submittedName>
        <fullName evidence="1">Uncharacterized protein</fullName>
    </submittedName>
</protein>
<gene>
    <name evidence="1" type="ORF">DBR06_SOUSAS210411</name>
</gene>
<evidence type="ECO:0000313" key="2">
    <source>
        <dbReference type="Proteomes" id="UP000295264"/>
    </source>
</evidence>
<feature type="non-terminal residue" evidence="1">
    <location>
        <position position="1"/>
    </location>
</feature>
<organism evidence="1 2">
    <name type="scientific">Sousa chinensis</name>
    <name type="common">Indo-pacific humpbacked dolphin</name>
    <name type="synonym">Steno chinensis</name>
    <dbReference type="NCBI Taxonomy" id="103600"/>
    <lineage>
        <taxon>Eukaryota</taxon>
        <taxon>Metazoa</taxon>
        <taxon>Chordata</taxon>
        <taxon>Craniata</taxon>
        <taxon>Vertebrata</taxon>
        <taxon>Euteleostomi</taxon>
        <taxon>Mammalia</taxon>
        <taxon>Eutheria</taxon>
        <taxon>Laurasiatheria</taxon>
        <taxon>Artiodactyla</taxon>
        <taxon>Whippomorpha</taxon>
        <taxon>Cetacea</taxon>
        <taxon>Odontoceti</taxon>
        <taxon>Delphinidae</taxon>
        <taxon>Sousa</taxon>
    </lineage>
</organism>
<keyword evidence="2" id="KW-1185">Reference proteome</keyword>
<sequence length="31" mass="3583">RLEEHIKNVQASGLRDSFKLVPVGYDKLKIE</sequence>
<feature type="non-terminal residue" evidence="1">
    <location>
        <position position="31"/>
    </location>
</feature>
<reference evidence="1 2" key="1">
    <citation type="journal article" date="2018" name="Genomics">
        <title>Molecular footprints of inshore aquatic adaptation in Indo-Pacific humpback dolphin (Sousa chinensis).</title>
        <authorList>
            <person name="Ming Y."/>
            <person name="Jian J."/>
            <person name="Yu F."/>
            <person name="Yu X."/>
            <person name="Wang J."/>
            <person name="Liu W."/>
        </authorList>
    </citation>
    <scope>NUCLEOTIDE SEQUENCE [LARGE SCALE GENOMIC DNA]</scope>
    <source>
        <strain evidence="1">MY-2018</strain>
        <tissue evidence="1">Skin</tissue>
    </source>
</reference>
<evidence type="ECO:0000313" key="1">
    <source>
        <dbReference type="EMBL" id="TEA37178.1"/>
    </source>
</evidence>